<keyword evidence="2" id="KW-0732">Signal</keyword>
<reference evidence="3 4" key="1">
    <citation type="submission" date="2023-07" db="EMBL/GenBank/DDBJ databases">
        <title>Sequencing the genomes of 1000 actinobacteria strains.</title>
        <authorList>
            <person name="Klenk H.-P."/>
        </authorList>
    </citation>
    <scope>NUCLEOTIDE SEQUENCE [LARGE SCALE GENOMIC DNA]</scope>
    <source>
        <strain evidence="3 4">DSM 44388</strain>
    </source>
</reference>
<name>A0ABT9P291_9ACTN</name>
<comment type="caution">
    <text evidence="3">The sequence shown here is derived from an EMBL/GenBank/DDBJ whole genome shotgun (WGS) entry which is preliminary data.</text>
</comment>
<keyword evidence="4" id="KW-1185">Reference proteome</keyword>
<dbReference type="EMBL" id="JAUSQZ010000001">
    <property type="protein sequence ID" value="MDP9826792.1"/>
    <property type="molecule type" value="Genomic_DNA"/>
</dbReference>
<evidence type="ECO:0000313" key="3">
    <source>
        <dbReference type="EMBL" id="MDP9826792.1"/>
    </source>
</evidence>
<accession>A0ABT9P291</accession>
<feature type="chain" id="PRO_5046588421" evidence="2">
    <location>
        <begin position="26"/>
        <end position="203"/>
    </location>
</feature>
<sequence>MTTTRRYAPFVAAAGVALLAGAVAAGVVLDNGDDKPVVTSAPTTLTSPGPSKATGTTENVSGTSDPETTTSVVGVDAAPVSQTSSGPLKYQPLTEPFLVPVENCDPKGTYQEVANCYLAEAVAVDEKINRLQEIEFLGAGDDSAREELLTRNETWLDDRQKQTDQVTDQDEAVAVTSAARLFLKLSNERLAAVQPGQGPRNRT</sequence>
<dbReference type="Proteomes" id="UP001235712">
    <property type="component" value="Unassembled WGS sequence"/>
</dbReference>
<proteinExistence type="predicted"/>
<evidence type="ECO:0000256" key="2">
    <source>
        <dbReference type="SAM" id="SignalP"/>
    </source>
</evidence>
<feature type="region of interest" description="Disordered" evidence="1">
    <location>
        <begin position="32"/>
        <end position="72"/>
    </location>
</feature>
<feature type="compositionally biased region" description="Polar residues" evidence="1">
    <location>
        <begin position="40"/>
        <end position="72"/>
    </location>
</feature>
<dbReference type="RefSeq" id="WP_307241982.1">
    <property type="nucleotide sequence ID" value="NZ_JAUSQZ010000001.1"/>
</dbReference>
<protein>
    <submittedName>
        <fullName evidence="3">Uncharacterized protein YecT (DUF1311 family)</fullName>
    </submittedName>
</protein>
<organism evidence="3 4">
    <name type="scientific">Kineosporia succinea</name>
    <dbReference type="NCBI Taxonomy" id="84632"/>
    <lineage>
        <taxon>Bacteria</taxon>
        <taxon>Bacillati</taxon>
        <taxon>Actinomycetota</taxon>
        <taxon>Actinomycetes</taxon>
        <taxon>Kineosporiales</taxon>
        <taxon>Kineosporiaceae</taxon>
        <taxon>Kineosporia</taxon>
    </lineage>
</organism>
<evidence type="ECO:0000256" key="1">
    <source>
        <dbReference type="SAM" id="MobiDB-lite"/>
    </source>
</evidence>
<gene>
    <name evidence="3" type="ORF">J2S57_002541</name>
</gene>
<feature type="signal peptide" evidence="2">
    <location>
        <begin position="1"/>
        <end position="25"/>
    </location>
</feature>
<evidence type="ECO:0000313" key="4">
    <source>
        <dbReference type="Proteomes" id="UP001235712"/>
    </source>
</evidence>